<dbReference type="Proteomes" id="UP000195331">
    <property type="component" value="Chromosome"/>
</dbReference>
<keyword evidence="3" id="KW-1185">Reference proteome</keyword>
<feature type="region of interest" description="Disordered" evidence="1">
    <location>
        <begin position="1"/>
        <end position="21"/>
    </location>
</feature>
<dbReference type="EMBL" id="CP020809">
    <property type="protein sequence ID" value="ART72516.1"/>
    <property type="molecule type" value="Genomic_DNA"/>
</dbReference>
<dbReference type="KEGG" id="mdx:BTO20_31700"/>
<proteinExistence type="predicted"/>
<dbReference type="RefSeq" id="WP_087079860.1">
    <property type="nucleotide sequence ID" value="NZ_CP020809.1"/>
</dbReference>
<dbReference type="OrthoDB" id="4564819at2"/>
<organism evidence="2 3">
    <name type="scientific">Mycobacterium dioxanotrophicus</name>
    <dbReference type="NCBI Taxonomy" id="482462"/>
    <lineage>
        <taxon>Bacteria</taxon>
        <taxon>Bacillati</taxon>
        <taxon>Actinomycetota</taxon>
        <taxon>Actinomycetes</taxon>
        <taxon>Mycobacteriales</taxon>
        <taxon>Mycobacteriaceae</taxon>
        <taxon>Mycobacterium</taxon>
    </lineage>
</organism>
<accession>A0A1Y0CBW3</accession>
<protein>
    <submittedName>
        <fullName evidence="2">Uncharacterized protein</fullName>
    </submittedName>
</protein>
<gene>
    <name evidence="2" type="ORF">BTO20_31700</name>
</gene>
<evidence type="ECO:0000313" key="3">
    <source>
        <dbReference type="Proteomes" id="UP000195331"/>
    </source>
</evidence>
<evidence type="ECO:0000313" key="2">
    <source>
        <dbReference type="EMBL" id="ART72516.1"/>
    </source>
</evidence>
<evidence type="ECO:0000256" key="1">
    <source>
        <dbReference type="SAM" id="MobiDB-lite"/>
    </source>
</evidence>
<dbReference type="AlphaFoldDB" id="A0A1Y0CBW3"/>
<feature type="compositionally biased region" description="Polar residues" evidence="1">
    <location>
        <begin position="8"/>
        <end position="21"/>
    </location>
</feature>
<name>A0A1Y0CBW3_9MYCO</name>
<reference evidence="2 3" key="1">
    <citation type="submission" date="2017-04" db="EMBL/GenBank/DDBJ databases">
        <title>Whole Genome Sequence of 1,4-Dioxane Degrading Bacterium Mycobacterium dioxanotrophicus PH-06.</title>
        <authorList>
            <person name="He Y."/>
        </authorList>
    </citation>
    <scope>NUCLEOTIDE SEQUENCE [LARGE SCALE GENOMIC DNA]</scope>
    <source>
        <strain evidence="2 3">PH-06</strain>
    </source>
</reference>
<feature type="region of interest" description="Disordered" evidence="1">
    <location>
        <begin position="105"/>
        <end position="128"/>
    </location>
</feature>
<sequence length="154" mass="17301">MASDDPCRQSNSSSDSRQHTGAQHLDWFDRKIIEFILAWAPYDGPTDDETFPEFGMSTEDLKARFVEIIAMQTLMRHVMGSDDRALLQRAQAHAYYLHITHRPPLSVAPPKQEEPVADRTGTTEGTGSAHRVPVRYHIRSPSAHFSDAISNEGL</sequence>